<dbReference type="Proteomes" id="UP001529510">
    <property type="component" value="Unassembled WGS sequence"/>
</dbReference>
<dbReference type="PANTHER" id="PTHR22984">
    <property type="entry name" value="SERINE/THREONINE-PROTEIN KINASE PIM"/>
    <property type="match status" value="1"/>
</dbReference>
<dbReference type="GO" id="GO:0004674">
    <property type="term" value="F:protein serine/threonine kinase activity"/>
    <property type="evidence" value="ECO:0007669"/>
    <property type="project" value="UniProtKB-KW"/>
</dbReference>
<evidence type="ECO:0000256" key="4">
    <source>
        <dbReference type="ARBA" id="ARBA00022679"/>
    </source>
</evidence>
<reference evidence="11 12" key="1">
    <citation type="submission" date="2024-05" db="EMBL/GenBank/DDBJ databases">
        <title>Genome sequencing and assembly of Indian major carp, Cirrhinus mrigala (Hamilton, 1822).</title>
        <authorList>
            <person name="Mohindra V."/>
            <person name="Chowdhury L.M."/>
            <person name="Lal K."/>
            <person name="Jena J.K."/>
        </authorList>
    </citation>
    <scope>NUCLEOTIDE SEQUENCE [LARGE SCALE GENOMIC DNA]</scope>
    <source>
        <strain evidence="11">CM1030</strain>
        <tissue evidence="11">Blood</tissue>
    </source>
</reference>
<gene>
    <name evidence="11" type="ORF">M9458_037057</name>
</gene>
<proteinExistence type="inferred from homology"/>
<organism evidence="11 12">
    <name type="scientific">Cirrhinus mrigala</name>
    <name type="common">Mrigala</name>
    <dbReference type="NCBI Taxonomy" id="683832"/>
    <lineage>
        <taxon>Eukaryota</taxon>
        <taxon>Metazoa</taxon>
        <taxon>Chordata</taxon>
        <taxon>Craniata</taxon>
        <taxon>Vertebrata</taxon>
        <taxon>Euteleostomi</taxon>
        <taxon>Actinopterygii</taxon>
        <taxon>Neopterygii</taxon>
        <taxon>Teleostei</taxon>
        <taxon>Ostariophysi</taxon>
        <taxon>Cypriniformes</taxon>
        <taxon>Cyprinidae</taxon>
        <taxon>Labeoninae</taxon>
        <taxon>Labeonini</taxon>
        <taxon>Cirrhinus</taxon>
    </lineage>
</organism>
<evidence type="ECO:0000313" key="11">
    <source>
        <dbReference type="EMBL" id="KAL0168835.1"/>
    </source>
</evidence>
<dbReference type="Gene3D" id="1.10.510.10">
    <property type="entry name" value="Transferase(Phosphotransferase) domain 1"/>
    <property type="match status" value="1"/>
</dbReference>
<evidence type="ECO:0000313" key="12">
    <source>
        <dbReference type="Proteomes" id="UP001529510"/>
    </source>
</evidence>
<feature type="domain" description="Protein kinase" evidence="10">
    <location>
        <begin position="1"/>
        <end position="113"/>
    </location>
</feature>
<dbReference type="InterPro" id="IPR011009">
    <property type="entry name" value="Kinase-like_dom_sf"/>
</dbReference>
<evidence type="ECO:0000259" key="10">
    <source>
        <dbReference type="PROSITE" id="PS50011"/>
    </source>
</evidence>
<evidence type="ECO:0000256" key="6">
    <source>
        <dbReference type="ARBA" id="ARBA00022777"/>
    </source>
</evidence>
<feature type="non-terminal residue" evidence="11">
    <location>
        <position position="113"/>
    </location>
</feature>
<name>A0ABD0P5E2_CIRMR</name>
<evidence type="ECO:0000256" key="5">
    <source>
        <dbReference type="ARBA" id="ARBA00022741"/>
    </source>
</evidence>
<keyword evidence="6" id="KW-0418">Kinase</keyword>
<comment type="catalytic activity">
    <reaction evidence="9">
        <text>L-seryl-[protein] + ATP = O-phospho-L-seryl-[protein] + ADP + H(+)</text>
        <dbReference type="Rhea" id="RHEA:17989"/>
        <dbReference type="Rhea" id="RHEA-COMP:9863"/>
        <dbReference type="Rhea" id="RHEA-COMP:11604"/>
        <dbReference type="ChEBI" id="CHEBI:15378"/>
        <dbReference type="ChEBI" id="CHEBI:29999"/>
        <dbReference type="ChEBI" id="CHEBI:30616"/>
        <dbReference type="ChEBI" id="CHEBI:83421"/>
        <dbReference type="ChEBI" id="CHEBI:456216"/>
        <dbReference type="EC" id="2.7.11.1"/>
    </reaction>
</comment>
<evidence type="ECO:0000256" key="1">
    <source>
        <dbReference type="ARBA" id="ARBA00005505"/>
    </source>
</evidence>
<comment type="caution">
    <text evidence="11">The sequence shown here is derived from an EMBL/GenBank/DDBJ whole genome shotgun (WGS) entry which is preliminary data.</text>
</comment>
<evidence type="ECO:0000256" key="2">
    <source>
        <dbReference type="ARBA" id="ARBA00012513"/>
    </source>
</evidence>
<dbReference type="PANTHER" id="PTHR22984:SF11">
    <property type="entry name" value="AURORA KINASE-RELATED"/>
    <property type="match status" value="1"/>
</dbReference>
<keyword evidence="4" id="KW-0808">Transferase</keyword>
<dbReference type="PROSITE" id="PS50011">
    <property type="entry name" value="PROTEIN_KINASE_DOM"/>
    <property type="match status" value="1"/>
</dbReference>
<dbReference type="InterPro" id="IPR008271">
    <property type="entry name" value="Ser/Thr_kinase_AS"/>
</dbReference>
<keyword evidence="5" id="KW-0547">Nucleotide-binding</keyword>
<dbReference type="Pfam" id="PF00069">
    <property type="entry name" value="Pkinase"/>
    <property type="match status" value="1"/>
</dbReference>
<keyword evidence="12" id="KW-1185">Reference proteome</keyword>
<evidence type="ECO:0000256" key="7">
    <source>
        <dbReference type="ARBA" id="ARBA00022840"/>
    </source>
</evidence>
<keyword evidence="7" id="KW-0067">ATP-binding</keyword>
<dbReference type="EC" id="2.7.11.1" evidence="2"/>
<dbReference type="InterPro" id="IPR051138">
    <property type="entry name" value="PIM_Ser/Thr_kinase"/>
</dbReference>
<dbReference type="Gene3D" id="3.30.200.20">
    <property type="entry name" value="Phosphorylase Kinase, domain 1"/>
    <property type="match status" value="1"/>
</dbReference>
<feature type="non-terminal residue" evidence="11">
    <location>
        <position position="1"/>
    </location>
</feature>
<dbReference type="InterPro" id="IPR000719">
    <property type="entry name" value="Prot_kinase_dom"/>
</dbReference>
<dbReference type="AlphaFoldDB" id="A0ABD0P5E2"/>
<evidence type="ECO:0000256" key="8">
    <source>
        <dbReference type="ARBA" id="ARBA00047899"/>
    </source>
</evidence>
<accession>A0ABD0P5E2</accession>
<sequence length="113" mass="13041">YQKHVPTEIALTILANKGPKVPEIIQMLDWKDYKDHYVMILECPSPCELDESSARKIMRQVTKAAYVCCQREVFHRDIKMANLLINNETLEVKLIDFGCGDILKTTLYESYCG</sequence>
<comment type="similarity">
    <text evidence="1">Belongs to the protein kinase superfamily. CAMK Ser/Thr protein kinase family. PIM subfamily.</text>
</comment>
<evidence type="ECO:0000256" key="3">
    <source>
        <dbReference type="ARBA" id="ARBA00022527"/>
    </source>
</evidence>
<dbReference type="EMBL" id="JAMKFB020000018">
    <property type="protein sequence ID" value="KAL0168835.1"/>
    <property type="molecule type" value="Genomic_DNA"/>
</dbReference>
<evidence type="ECO:0000256" key="9">
    <source>
        <dbReference type="ARBA" id="ARBA00048679"/>
    </source>
</evidence>
<comment type="catalytic activity">
    <reaction evidence="8">
        <text>L-threonyl-[protein] + ATP = O-phospho-L-threonyl-[protein] + ADP + H(+)</text>
        <dbReference type="Rhea" id="RHEA:46608"/>
        <dbReference type="Rhea" id="RHEA-COMP:11060"/>
        <dbReference type="Rhea" id="RHEA-COMP:11605"/>
        <dbReference type="ChEBI" id="CHEBI:15378"/>
        <dbReference type="ChEBI" id="CHEBI:30013"/>
        <dbReference type="ChEBI" id="CHEBI:30616"/>
        <dbReference type="ChEBI" id="CHEBI:61977"/>
        <dbReference type="ChEBI" id="CHEBI:456216"/>
        <dbReference type="EC" id="2.7.11.1"/>
    </reaction>
</comment>
<dbReference type="GO" id="GO:0005524">
    <property type="term" value="F:ATP binding"/>
    <property type="evidence" value="ECO:0007669"/>
    <property type="project" value="UniProtKB-KW"/>
</dbReference>
<dbReference type="PROSITE" id="PS00108">
    <property type="entry name" value="PROTEIN_KINASE_ST"/>
    <property type="match status" value="1"/>
</dbReference>
<dbReference type="SUPFAM" id="SSF56112">
    <property type="entry name" value="Protein kinase-like (PK-like)"/>
    <property type="match status" value="1"/>
</dbReference>
<keyword evidence="3" id="KW-0723">Serine/threonine-protein kinase</keyword>
<protein>
    <recommendedName>
        <fullName evidence="2">non-specific serine/threonine protein kinase</fullName>
        <ecNumber evidence="2">2.7.11.1</ecNumber>
    </recommendedName>
</protein>